<keyword evidence="2" id="KW-1185">Reference proteome</keyword>
<reference evidence="1 2" key="1">
    <citation type="journal article" date="2014" name="Appl. Environ. Microbiol.">
        <title>Gut symbionts from distinct hosts exhibit genotoxic activity via divergent colibactin biosynthetic pathways.</title>
        <authorList>
            <person name="Engel P."/>
            <person name="Vizcaino M.I."/>
            <person name="Crawford J.M."/>
        </authorList>
    </citation>
    <scope>NUCLEOTIDE SEQUENCE [LARGE SCALE GENOMIC DNA]</scope>
    <source>
        <strain evidence="1 2">PEB0191</strain>
    </source>
</reference>
<evidence type="ECO:0000313" key="2">
    <source>
        <dbReference type="Proteomes" id="UP000030901"/>
    </source>
</evidence>
<dbReference type="EMBL" id="CP009056">
    <property type="protein sequence ID" value="AJA44386.1"/>
    <property type="molecule type" value="Genomic_DNA"/>
</dbReference>
<name>A0A0A7S580_FRIPE</name>
<dbReference type="STRING" id="1267021.FPB0191_00555"/>
<accession>A0A0A7S580</accession>
<dbReference type="HOGENOM" id="CLU_139585_0_0_6"/>
<dbReference type="KEGG" id="fpp:FPB0191_00555"/>
<proteinExistence type="predicted"/>
<sequence length="119" mass="13937">MGKTPGKKSATSRKVIERLRSQKLVTGHGDDMRFKSPTDGKWYDINEADMAHITDAVKWWNRKGRYYGAKSKTVREFMLNEENYILEHYKYNRSQGAKLPDRYKSPVDLIKSLIKPEKL</sequence>
<gene>
    <name evidence="1" type="ORF">FPB0191_00555</name>
</gene>
<dbReference type="Proteomes" id="UP000030901">
    <property type="component" value="Chromosome"/>
</dbReference>
<organism evidence="1 2">
    <name type="scientific">Frischella perrara</name>
    <dbReference type="NCBI Taxonomy" id="1267021"/>
    <lineage>
        <taxon>Bacteria</taxon>
        <taxon>Pseudomonadati</taxon>
        <taxon>Pseudomonadota</taxon>
        <taxon>Gammaproteobacteria</taxon>
        <taxon>Orbales</taxon>
        <taxon>Orbaceae</taxon>
        <taxon>Frischella</taxon>
    </lineage>
</organism>
<protein>
    <submittedName>
        <fullName evidence="1">HNH/ENDO VII superfamily nuclease with conserved GHE residues</fullName>
    </submittedName>
</protein>
<dbReference type="OrthoDB" id="5513456at2"/>
<dbReference type="AlphaFoldDB" id="A0A0A7S580"/>
<evidence type="ECO:0000313" key="1">
    <source>
        <dbReference type="EMBL" id="AJA44386.1"/>
    </source>
</evidence>
<dbReference type="RefSeq" id="WP_052236711.1">
    <property type="nucleotide sequence ID" value="NZ_CP009056.1"/>
</dbReference>